<gene>
    <name evidence="2" type="ORF">SARC_15336</name>
</gene>
<accession>A0A0L0F7L7</accession>
<dbReference type="RefSeq" id="XP_014146015.1">
    <property type="nucleotide sequence ID" value="XM_014290540.1"/>
</dbReference>
<organism evidence="2 3">
    <name type="scientific">Sphaeroforma arctica JP610</name>
    <dbReference type="NCBI Taxonomy" id="667725"/>
    <lineage>
        <taxon>Eukaryota</taxon>
        <taxon>Ichthyosporea</taxon>
        <taxon>Ichthyophonida</taxon>
        <taxon>Sphaeroforma</taxon>
    </lineage>
</organism>
<dbReference type="Proteomes" id="UP000054560">
    <property type="component" value="Unassembled WGS sequence"/>
</dbReference>
<keyword evidence="3" id="KW-1185">Reference proteome</keyword>
<evidence type="ECO:0000313" key="2">
    <source>
        <dbReference type="EMBL" id="KNC72113.1"/>
    </source>
</evidence>
<dbReference type="GeneID" id="25915840"/>
<evidence type="ECO:0000256" key="1">
    <source>
        <dbReference type="SAM" id="MobiDB-lite"/>
    </source>
</evidence>
<sequence>MIIANMLAARNGVGSAANSPVTVRKRAGSRSVKDSGKRTTIFDNIPSRSRSTRTPKREPFDQSFEVSMLDSGLGSAKHYPSGKKKRDRSNTVASSSVEKKGSIKSGSIKKHGSVSSRDVLHANDG</sequence>
<reference evidence="2 3" key="1">
    <citation type="submission" date="2011-02" db="EMBL/GenBank/DDBJ databases">
        <title>The Genome Sequence of Sphaeroforma arctica JP610.</title>
        <authorList>
            <consortium name="The Broad Institute Genome Sequencing Platform"/>
            <person name="Russ C."/>
            <person name="Cuomo C."/>
            <person name="Young S.K."/>
            <person name="Zeng Q."/>
            <person name="Gargeya S."/>
            <person name="Alvarado L."/>
            <person name="Berlin A."/>
            <person name="Chapman S.B."/>
            <person name="Chen Z."/>
            <person name="Freedman E."/>
            <person name="Gellesch M."/>
            <person name="Goldberg J."/>
            <person name="Griggs A."/>
            <person name="Gujja S."/>
            <person name="Heilman E."/>
            <person name="Heiman D."/>
            <person name="Howarth C."/>
            <person name="Mehta T."/>
            <person name="Neiman D."/>
            <person name="Pearson M."/>
            <person name="Roberts A."/>
            <person name="Saif S."/>
            <person name="Shea T."/>
            <person name="Shenoy N."/>
            <person name="Sisk P."/>
            <person name="Stolte C."/>
            <person name="Sykes S."/>
            <person name="White J."/>
            <person name="Yandava C."/>
            <person name="Burger G."/>
            <person name="Gray M.W."/>
            <person name="Holland P.W.H."/>
            <person name="King N."/>
            <person name="Lang F.B.F."/>
            <person name="Roger A.J."/>
            <person name="Ruiz-Trillo I."/>
            <person name="Haas B."/>
            <person name="Nusbaum C."/>
            <person name="Birren B."/>
        </authorList>
    </citation>
    <scope>NUCLEOTIDE SEQUENCE [LARGE SCALE GENOMIC DNA]</scope>
    <source>
        <strain evidence="2 3">JP610</strain>
    </source>
</reference>
<evidence type="ECO:0000313" key="3">
    <source>
        <dbReference type="Proteomes" id="UP000054560"/>
    </source>
</evidence>
<dbReference type="AlphaFoldDB" id="A0A0L0F7L7"/>
<feature type="region of interest" description="Disordered" evidence="1">
    <location>
        <begin position="10"/>
        <end position="125"/>
    </location>
</feature>
<name>A0A0L0F7L7_9EUKA</name>
<dbReference type="EMBL" id="KQ247557">
    <property type="protein sequence ID" value="KNC72113.1"/>
    <property type="molecule type" value="Genomic_DNA"/>
</dbReference>
<proteinExistence type="predicted"/>
<feature type="non-terminal residue" evidence="2">
    <location>
        <position position="125"/>
    </location>
</feature>
<protein>
    <submittedName>
        <fullName evidence="2">Uncharacterized protein</fullName>
    </submittedName>
</protein>